<dbReference type="InterPro" id="IPR025285">
    <property type="entry name" value="DUF4145"/>
</dbReference>
<accession>A0ABQ1KI03</accession>
<comment type="caution">
    <text evidence="3">The sequence shown here is derived from an EMBL/GenBank/DDBJ whole genome shotgun (WGS) entry which is preliminary data.</text>
</comment>
<protein>
    <recommendedName>
        <fullName evidence="2">DUF4145 domain-containing protein</fullName>
    </recommendedName>
</protein>
<keyword evidence="1" id="KW-0472">Membrane</keyword>
<feature type="domain" description="DUF4145" evidence="2">
    <location>
        <begin position="124"/>
        <end position="161"/>
    </location>
</feature>
<sequence length="192" mass="21885">MDWKQFIADIISNLAWPSVAIAFLFMFRAELAKIVQRLAHVKYKDLELDFEKVKQQAEELHIEFAQEEPVVESPVFTSLEEQMMDAVDRAPSAAILLAWSGLETSIASAVSRLAISPDSPSYRSPMHNIETLSKNGRLSKKHESLLHEMRMLRNKVAHEKDSMLSISQSQALSYVNAAVELIRHFEKYQRNG</sequence>
<evidence type="ECO:0000256" key="1">
    <source>
        <dbReference type="SAM" id="Phobius"/>
    </source>
</evidence>
<keyword evidence="1" id="KW-0812">Transmembrane</keyword>
<evidence type="ECO:0000259" key="2">
    <source>
        <dbReference type="Pfam" id="PF13643"/>
    </source>
</evidence>
<gene>
    <name evidence="3" type="ORF">GCM10011352_23830</name>
</gene>
<dbReference type="Pfam" id="PF13643">
    <property type="entry name" value="DUF4145"/>
    <property type="match status" value="1"/>
</dbReference>
<evidence type="ECO:0000313" key="4">
    <source>
        <dbReference type="Proteomes" id="UP000629025"/>
    </source>
</evidence>
<keyword evidence="1" id="KW-1133">Transmembrane helix</keyword>
<name>A0ABQ1KI03_9GAMM</name>
<organism evidence="3 4">
    <name type="scientific">Marinobacterium zhoushanense</name>
    <dbReference type="NCBI Taxonomy" id="1679163"/>
    <lineage>
        <taxon>Bacteria</taxon>
        <taxon>Pseudomonadati</taxon>
        <taxon>Pseudomonadota</taxon>
        <taxon>Gammaproteobacteria</taxon>
        <taxon>Oceanospirillales</taxon>
        <taxon>Oceanospirillaceae</taxon>
        <taxon>Marinobacterium</taxon>
    </lineage>
</organism>
<proteinExistence type="predicted"/>
<dbReference type="EMBL" id="BMIJ01000004">
    <property type="protein sequence ID" value="GGB96922.1"/>
    <property type="molecule type" value="Genomic_DNA"/>
</dbReference>
<dbReference type="RefSeq" id="WP_188748531.1">
    <property type="nucleotide sequence ID" value="NZ_BMIJ01000004.1"/>
</dbReference>
<evidence type="ECO:0000313" key="3">
    <source>
        <dbReference type="EMBL" id="GGB96922.1"/>
    </source>
</evidence>
<keyword evidence="4" id="KW-1185">Reference proteome</keyword>
<feature type="transmembrane region" description="Helical" evidence="1">
    <location>
        <begin position="6"/>
        <end position="27"/>
    </location>
</feature>
<dbReference type="Proteomes" id="UP000629025">
    <property type="component" value="Unassembled WGS sequence"/>
</dbReference>
<reference evidence="4" key="1">
    <citation type="journal article" date="2019" name="Int. J. Syst. Evol. Microbiol.">
        <title>The Global Catalogue of Microorganisms (GCM) 10K type strain sequencing project: providing services to taxonomists for standard genome sequencing and annotation.</title>
        <authorList>
            <consortium name="The Broad Institute Genomics Platform"/>
            <consortium name="The Broad Institute Genome Sequencing Center for Infectious Disease"/>
            <person name="Wu L."/>
            <person name="Ma J."/>
        </authorList>
    </citation>
    <scope>NUCLEOTIDE SEQUENCE [LARGE SCALE GENOMIC DNA]</scope>
    <source>
        <strain evidence="4">CGMCC 1.15341</strain>
    </source>
</reference>